<dbReference type="GO" id="GO:0016787">
    <property type="term" value="F:hydrolase activity"/>
    <property type="evidence" value="ECO:0007669"/>
    <property type="project" value="UniProtKB-KW"/>
</dbReference>
<keyword evidence="3" id="KW-1185">Reference proteome</keyword>
<dbReference type="InterPro" id="IPR051532">
    <property type="entry name" value="Ester_Hydrolysis_Enzymes"/>
</dbReference>
<name>A0ABT1EI42_9FIRM</name>
<proteinExistence type="predicted"/>
<gene>
    <name evidence="2" type="ORF">NK118_08820</name>
</gene>
<comment type="caution">
    <text evidence="2">The sequence shown here is derived from an EMBL/GenBank/DDBJ whole genome shotgun (WGS) entry which is preliminary data.</text>
</comment>
<dbReference type="CDD" id="cd01839">
    <property type="entry name" value="SGNH_arylesterase_like"/>
    <property type="match status" value="1"/>
</dbReference>
<protein>
    <submittedName>
        <fullName evidence="2">SGNH/GDSL hydrolase family protein</fullName>
    </submittedName>
</protein>
<evidence type="ECO:0000313" key="3">
    <source>
        <dbReference type="Proteomes" id="UP001523565"/>
    </source>
</evidence>
<feature type="domain" description="SGNH hydrolase-type esterase" evidence="1">
    <location>
        <begin position="6"/>
        <end position="195"/>
    </location>
</feature>
<evidence type="ECO:0000313" key="2">
    <source>
        <dbReference type="EMBL" id="MCP1110353.1"/>
    </source>
</evidence>
<dbReference type="Proteomes" id="UP001523565">
    <property type="component" value="Unassembled WGS sequence"/>
</dbReference>
<dbReference type="Gene3D" id="3.40.50.1110">
    <property type="entry name" value="SGNH hydrolase"/>
    <property type="match status" value="1"/>
</dbReference>
<dbReference type="Pfam" id="PF13472">
    <property type="entry name" value="Lipase_GDSL_2"/>
    <property type="match status" value="1"/>
</dbReference>
<dbReference type="EMBL" id="JAMZFV010000012">
    <property type="protein sequence ID" value="MCP1110353.1"/>
    <property type="molecule type" value="Genomic_DNA"/>
</dbReference>
<evidence type="ECO:0000259" key="1">
    <source>
        <dbReference type="Pfam" id="PF13472"/>
    </source>
</evidence>
<dbReference type="RefSeq" id="WP_262069234.1">
    <property type="nucleotide sequence ID" value="NZ_JAMXOC010000012.1"/>
</dbReference>
<dbReference type="SUPFAM" id="SSF52266">
    <property type="entry name" value="SGNH hydrolase"/>
    <property type="match status" value="1"/>
</dbReference>
<keyword evidence="2" id="KW-0378">Hydrolase</keyword>
<dbReference type="PANTHER" id="PTHR30383">
    <property type="entry name" value="THIOESTERASE 1/PROTEASE 1/LYSOPHOSPHOLIPASE L1"/>
    <property type="match status" value="1"/>
</dbReference>
<organism evidence="2 3">
    <name type="scientific">Ohessyouella blattaphilus</name>
    <dbReference type="NCBI Taxonomy" id="2949333"/>
    <lineage>
        <taxon>Bacteria</taxon>
        <taxon>Bacillati</taxon>
        <taxon>Bacillota</taxon>
        <taxon>Clostridia</taxon>
        <taxon>Lachnospirales</taxon>
        <taxon>Lachnospiraceae</taxon>
        <taxon>Ohessyouella</taxon>
    </lineage>
</organism>
<dbReference type="PANTHER" id="PTHR30383:SF29">
    <property type="entry name" value="SGNH HYDROLASE-TYPE ESTERASE DOMAIN-CONTAINING PROTEIN"/>
    <property type="match status" value="1"/>
</dbReference>
<sequence>MKSILCYGDSNTYGLMPDLKNRYPRDIRWTGVLQQLLGGEHYVIEEGLGGRTTIWDDPIEGNKNGKKYLLPCLDSHKPLDLVIVILGTNDLKRRFSLTSYDVALSMGNLLDSISATNAGVDEKSPKVLLVAPVPMKDVDNEVMNLIFENSEERSKKLVDYFKAIAKSKEVEFLDVSDKVEISKEDGVHYSARGHRQMAELVAKKIREIL</sequence>
<dbReference type="InterPro" id="IPR036514">
    <property type="entry name" value="SGNH_hydro_sf"/>
</dbReference>
<dbReference type="InterPro" id="IPR013830">
    <property type="entry name" value="SGNH_hydro"/>
</dbReference>
<accession>A0ABT1EI42</accession>
<reference evidence="2 3" key="1">
    <citation type="journal article" date="2022" name="Genome Biol. Evol.">
        <title>Host diet, physiology and behaviors set the stage for Lachnospiraceae cladogenesis.</title>
        <authorList>
            <person name="Vera-Ponce De Leon A."/>
            <person name="Schneider M."/>
            <person name="Jahnes B.C."/>
            <person name="Sadowski V."/>
            <person name="Camuy-Velez L.A."/>
            <person name="Duan J."/>
            <person name="Sabree Z.L."/>
        </authorList>
    </citation>
    <scope>NUCLEOTIDE SEQUENCE [LARGE SCALE GENOMIC DNA]</scope>
    <source>
        <strain evidence="2 3">PAL227</strain>
    </source>
</reference>